<proteinExistence type="predicted"/>
<dbReference type="AlphaFoldDB" id="A0A0F7RVX2"/>
<organism evidence="1 2">
    <name type="scientific">Sporisorium scitamineum</name>
    <dbReference type="NCBI Taxonomy" id="49012"/>
    <lineage>
        <taxon>Eukaryota</taxon>
        <taxon>Fungi</taxon>
        <taxon>Dikarya</taxon>
        <taxon>Basidiomycota</taxon>
        <taxon>Ustilaginomycotina</taxon>
        <taxon>Ustilaginomycetes</taxon>
        <taxon>Ustilaginales</taxon>
        <taxon>Ustilaginaceae</taxon>
        <taxon>Sporisorium</taxon>
    </lineage>
</organism>
<accession>A0A0F7RVX2</accession>
<reference evidence="2" key="1">
    <citation type="submission" date="2014-06" db="EMBL/GenBank/DDBJ databases">
        <authorList>
            <person name="Berkman P.J."/>
        </authorList>
    </citation>
    <scope>NUCLEOTIDE SEQUENCE [LARGE SCALE GENOMIC DNA]</scope>
</reference>
<keyword evidence="2" id="KW-1185">Reference proteome</keyword>
<protein>
    <submittedName>
        <fullName evidence="1">Uncharacterized protein</fullName>
    </submittedName>
</protein>
<evidence type="ECO:0000313" key="2">
    <source>
        <dbReference type="Proteomes" id="UP000242770"/>
    </source>
</evidence>
<dbReference type="EMBL" id="CCFA01001141">
    <property type="protein sequence ID" value="CDR99483.1"/>
    <property type="molecule type" value="Genomic_DNA"/>
</dbReference>
<name>A0A0F7RVX2_9BASI</name>
<dbReference type="Proteomes" id="UP000242770">
    <property type="component" value="Unassembled WGS sequence"/>
</dbReference>
<evidence type="ECO:0000313" key="1">
    <source>
        <dbReference type="EMBL" id="CDR99483.1"/>
    </source>
</evidence>
<sequence>MSKQNCNNLIGVYLISKSIYIRTYTDMQNLNCGLEPPPGLTSFNLPAFD</sequence>
<gene>
    <name evidence="1" type="primary">SSCI21830.1</name>
</gene>